<dbReference type="GO" id="GO:0016887">
    <property type="term" value="F:ATP hydrolysis activity"/>
    <property type="evidence" value="ECO:0007669"/>
    <property type="project" value="InterPro"/>
</dbReference>
<evidence type="ECO:0000256" key="3">
    <source>
        <dbReference type="ARBA" id="ARBA00022840"/>
    </source>
</evidence>
<evidence type="ECO:0000256" key="1">
    <source>
        <dbReference type="ARBA" id="ARBA00022448"/>
    </source>
</evidence>
<proteinExistence type="predicted"/>
<evidence type="ECO:0000256" key="2">
    <source>
        <dbReference type="ARBA" id="ARBA00022741"/>
    </source>
</evidence>
<sequence length="247" mass="26182">MSGSPHPAPAVEYRCVTSGYRDGSPVVTDFSARLAPQGLVHLTGPNGAGKSTVIELASGYLRPWSGTVLIAGEPAEAPRSRARRRVVRSAPALHPGLTVGEHLAFAARCQHADLEEVRQRVAAYGLDPWWDHEARELSTGTTRKLWLLMCTTGSFDVAFLDEPCNGLDDAAIEVLLGELEDWSATRCVVLVAHQLPAGCLPDTTLRLEPVEHLMPGPLVPVGAALTPPVGGSETEDLGSRAGGGSNR</sequence>
<organism evidence="6">
    <name type="scientific">metagenome</name>
    <dbReference type="NCBI Taxonomy" id="256318"/>
    <lineage>
        <taxon>unclassified sequences</taxon>
        <taxon>metagenomes</taxon>
    </lineage>
</organism>
<keyword evidence="2" id="KW-0547">Nucleotide-binding</keyword>
<keyword evidence="1" id="KW-0813">Transport</keyword>
<name>A0A2P2BYT6_9ZZZZ</name>
<dbReference type="EMBL" id="CZKA01000015">
    <property type="protein sequence ID" value="CUR54884.1"/>
    <property type="molecule type" value="Genomic_DNA"/>
</dbReference>
<dbReference type="InterPro" id="IPR051782">
    <property type="entry name" value="ABC_Transporter_VariousFunc"/>
</dbReference>
<dbReference type="PANTHER" id="PTHR42939">
    <property type="entry name" value="ABC TRANSPORTER ATP-BINDING PROTEIN ALBC-RELATED"/>
    <property type="match status" value="1"/>
</dbReference>
<dbReference type="AlphaFoldDB" id="A0A2P2BYT6"/>
<feature type="domain" description="ABC transporter" evidence="5">
    <location>
        <begin position="11"/>
        <end position="234"/>
    </location>
</feature>
<gene>
    <name evidence="6" type="ORF">NOCA2220075</name>
</gene>
<evidence type="ECO:0000313" key="6">
    <source>
        <dbReference type="EMBL" id="CUR54884.1"/>
    </source>
</evidence>
<dbReference type="SUPFAM" id="SSF52540">
    <property type="entry name" value="P-loop containing nucleoside triphosphate hydrolases"/>
    <property type="match status" value="1"/>
</dbReference>
<evidence type="ECO:0000256" key="4">
    <source>
        <dbReference type="SAM" id="MobiDB-lite"/>
    </source>
</evidence>
<dbReference type="Gene3D" id="3.40.50.300">
    <property type="entry name" value="P-loop containing nucleotide triphosphate hydrolases"/>
    <property type="match status" value="1"/>
</dbReference>
<accession>A0A2P2BYT6</accession>
<dbReference type="GO" id="GO:0005524">
    <property type="term" value="F:ATP binding"/>
    <property type="evidence" value="ECO:0007669"/>
    <property type="project" value="UniProtKB-KW"/>
</dbReference>
<dbReference type="InterPro" id="IPR027417">
    <property type="entry name" value="P-loop_NTPase"/>
</dbReference>
<feature type="region of interest" description="Disordered" evidence="4">
    <location>
        <begin position="224"/>
        <end position="247"/>
    </location>
</feature>
<dbReference type="InterPro" id="IPR003439">
    <property type="entry name" value="ABC_transporter-like_ATP-bd"/>
</dbReference>
<dbReference type="PROSITE" id="PS50893">
    <property type="entry name" value="ABC_TRANSPORTER_2"/>
    <property type="match status" value="1"/>
</dbReference>
<protein>
    <submittedName>
        <fullName evidence="6">Putative ABC transporter-like protein</fullName>
    </submittedName>
</protein>
<keyword evidence="3" id="KW-0067">ATP-binding</keyword>
<evidence type="ECO:0000259" key="5">
    <source>
        <dbReference type="PROSITE" id="PS50893"/>
    </source>
</evidence>
<dbReference type="Pfam" id="PF00005">
    <property type="entry name" value="ABC_tran"/>
    <property type="match status" value="1"/>
</dbReference>
<reference evidence="6" key="1">
    <citation type="submission" date="2015-08" db="EMBL/GenBank/DDBJ databases">
        <authorList>
            <person name="Babu N.S."/>
            <person name="Beckwith C.J."/>
            <person name="Beseler K.G."/>
            <person name="Brison A."/>
            <person name="Carone J.V."/>
            <person name="Caskin T.P."/>
            <person name="Diamond M."/>
            <person name="Durham M.E."/>
            <person name="Foxe J.M."/>
            <person name="Go M."/>
            <person name="Henderson B.A."/>
            <person name="Jones I.B."/>
            <person name="McGettigan J.A."/>
            <person name="Micheletti S.J."/>
            <person name="Nasrallah M.E."/>
            <person name="Ortiz D."/>
            <person name="Piller C.R."/>
            <person name="Privatt S.R."/>
            <person name="Schneider S.L."/>
            <person name="Sharp S."/>
            <person name="Smith T.C."/>
            <person name="Stanton J.D."/>
            <person name="Ullery H.E."/>
            <person name="Wilson R.J."/>
            <person name="Serrano M.G."/>
            <person name="Buck G."/>
            <person name="Lee V."/>
            <person name="Wang Y."/>
            <person name="Carvalho R."/>
            <person name="Voegtly L."/>
            <person name="Shi R."/>
            <person name="Duckworth R."/>
            <person name="Johnson A."/>
            <person name="Loviza R."/>
            <person name="Walstead R."/>
            <person name="Shah Z."/>
            <person name="Kiflezghi M."/>
            <person name="Wade K."/>
            <person name="Ball S.L."/>
            <person name="Bradley K.W."/>
            <person name="Asai D.J."/>
            <person name="Bowman C.A."/>
            <person name="Russell D.A."/>
            <person name="Pope W.H."/>
            <person name="Jacobs-Sera D."/>
            <person name="Hendrix R.W."/>
            <person name="Hatfull G.F."/>
        </authorList>
    </citation>
    <scope>NUCLEOTIDE SEQUENCE</scope>
</reference>
<dbReference type="PANTHER" id="PTHR42939:SF1">
    <property type="entry name" value="ABC TRANSPORTER ATP-BINDING PROTEIN ALBC-RELATED"/>
    <property type="match status" value="1"/>
</dbReference>